<name>A0A830EFL3_9CREN</name>
<dbReference type="Proteomes" id="UP000657075">
    <property type="component" value="Unassembled WGS sequence"/>
</dbReference>
<dbReference type="InterPro" id="IPR051353">
    <property type="entry name" value="Tobamovirus_resist_UPF0261"/>
</dbReference>
<dbReference type="Pfam" id="PF06792">
    <property type="entry name" value="UPF0261"/>
    <property type="match status" value="1"/>
</dbReference>
<proteinExistence type="predicted"/>
<protein>
    <submittedName>
        <fullName evidence="4">Uncharacterized protein</fullName>
    </submittedName>
</protein>
<evidence type="ECO:0000313" key="3">
    <source>
        <dbReference type="EMBL" id="BDR91054.1"/>
    </source>
</evidence>
<dbReference type="EMBL" id="AP026830">
    <property type="protein sequence ID" value="BDR91054.1"/>
    <property type="molecule type" value="Genomic_DNA"/>
</dbReference>
<dbReference type="EMBL" id="BMNM01000006">
    <property type="protein sequence ID" value="GGI80477.1"/>
    <property type="molecule type" value="Genomic_DNA"/>
</dbReference>
<gene>
    <name evidence="4" type="ORF">GCM10007112_16610</name>
    <name evidence="3" type="ORF">Vsou_01470</name>
</gene>
<feature type="domain" description="UPF0261" evidence="2">
    <location>
        <begin position="192"/>
        <end position="362"/>
    </location>
</feature>
<dbReference type="PANTHER" id="PTHR31862">
    <property type="entry name" value="UPF0261 DOMAIN PROTEIN (AFU_ORTHOLOGUE AFUA_1G10120)"/>
    <property type="match status" value="1"/>
</dbReference>
<organism evidence="4 5">
    <name type="scientific">Vulcanisaeta souniana JCM 11219</name>
    <dbReference type="NCBI Taxonomy" id="1293586"/>
    <lineage>
        <taxon>Archaea</taxon>
        <taxon>Thermoproteota</taxon>
        <taxon>Thermoprotei</taxon>
        <taxon>Thermoproteales</taxon>
        <taxon>Thermoproteaceae</taxon>
        <taxon>Vulcanisaeta</taxon>
    </lineage>
</organism>
<sequence length="473" mass="51935">MIMSIKKPIIAILVTLDTKEAEGYFLKERINTYGGVPLLVDLSMRKYTPKLGRPDIGNEEVARVAGFSIDQVNNMDRAKGQEAMAKGAIKILKDRLSKGELHGVVGLGGTTGLSLNAMIMSELPLYMPKFIVTTAPEEGSRLVSGSDITLFWSITDIAGGEKVNTIEAEVLNRVAAAIVAAANPLPYSIEKRPIIFATQFGNTTPHIIVAKDYLSKQGYDVVAFHTLGKTGGYTMERLLEAGMAVGVLDVTTHELVDEVAGGVLSASFGEKLRLATAGLLGIPQVVLPGAVDMINFWGPETVPEKFRERCAYEHSKGVVTLIRATAEELYMVGKIMAERLNKARGSTLVIFPLRGFSIIDNEINAKPRPGAYCQRMVRRDGEFVFEGTNKPWFDKQADLQLLKALLERLDLSKPNIDLLVVDYNVNDPEIAAFAARALDEMIKGRWKKGHYPYLAEAMDPNRVIKDPKTLLSR</sequence>
<dbReference type="InterPro" id="IPR044122">
    <property type="entry name" value="UPF0261_N"/>
</dbReference>
<dbReference type="InterPro" id="IPR056778">
    <property type="entry name" value="UPF0261_C"/>
</dbReference>
<evidence type="ECO:0000259" key="2">
    <source>
        <dbReference type="Pfam" id="PF23189"/>
    </source>
</evidence>
<evidence type="ECO:0000313" key="5">
    <source>
        <dbReference type="Proteomes" id="UP000657075"/>
    </source>
</evidence>
<dbReference type="PANTHER" id="PTHR31862:SF1">
    <property type="entry name" value="UPF0261 DOMAIN PROTEIN (AFU_ORTHOLOGUE AFUA_1G10120)"/>
    <property type="match status" value="1"/>
</dbReference>
<reference evidence="6" key="3">
    <citation type="submission" date="2022-09" db="EMBL/GenBank/DDBJ databases">
        <title>Complete genome sequence of Vulcanisaeta souniana.</title>
        <authorList>
            <person name="Kato S."/>
            <person name="Itoh T."/>
            <person name="Ohkuma M."/>
        </authorList>
    </citation>
    <scope>NUCLEOTIDE SEQUENCE [LARGE SCALE GENOMIC DNA]</scope>
    <source>
        <strain evidence="6">JCM 11219</strain>
    </source>
</reference>
<evidence type="ECO:0000259" key="1">
    <source>
        <dbReference type="Pfam" id="PF06792"/>
    </source>
</evidence>
<accession>A0A830EFL3</accession>
<keyword evidence="6" id="KW-1185">Reference proteome</keyword>
<reference evidence="3" key="4">
    <citation type="journal article" date="2023" name="Microbiol. Resour. Announc.">
        <title>Complete Genome Sequence of Vulcanisaeta souniana Strain IC-059, a Hyperthermophilic Archaeon Isolated from Hot Spring Water in Japan.</title>
        <authorList>
            <person name="Kato S."/>
            <person name="Itoh T."/>
            <person name="Wu L."/>
            <person name="Ma J."/>
            <person name="Ohkuma M."/>
        </authorList>
    </citation>
    <scope>NUCLEOTIDE SEQUENCE</scope>
    <source>
        <strain evidence="3">JCM 11219</strain>
    </source>
</reference>
<dbReference type="AlphaFoldDB" id="A0A830EFL3"/>
<dbReference type="CDD" id="cd15488">
    <property type="entry name" value="Tm-1-like"/>
    <property type="match status" value="1"/>
</dbReference>
<dbReference type="Gene3D" id="3.40.50.12020">
    <property type="entry name" value="Uncharacterised protein family UPF0261, NN domain"/>
    <property type="match status" value="1"/>
</dbReference>
<dbReference type="Gene3D" id="3.40.50.12030">
    <property type="entry name" value="Uncharacterised protein family UPF0261, NC domain"/>
    <property type="match status" value="1"/>
</dbReference>
<evidence type="ECO:0000313" key="4">
    <source>
        <dbReference type="EMBL" id="GGI80477.1"/>
    </source>
</evidence>
<dbReference type="Proteomes" id="UP001060771">
    <property type="component" value="Chromosome"/>
</dbReference>
<reference evidence="4" key="2">
    <citation type="submission" date="2020-09" db="EMBL/GenBank/DDBJ databases">
        <authorList>
            <person name="Sun Q."/>
            <person name="Ohkuma M."/>
        </authorList>
    </citation>
    <scope>NUCLEOTIDE SEQUENCE</scope>
    <source>
        <strain evidence="4">JCM 11219</strain>
    </source>
</reference>
<feature type="domain" description="UPF0261" evidence="1">
    <location>
        <begin position="9"/>
        <end position="183"/>
    </location>
</feature>
<dbReference type="Pfam" id="PF23189">
    <property type="entry name" value="UPF0261_C"/>
    <property type="match status" value="1"/>
</dbReference>
<evidence type="ECO:0000313" key="6">
    <source>
        <dbReference type="Proteomes" id="UP001060771"/>
    </source>
</evidence>
<reference evidence="4" key="1">
    <citation type="journal article" date="2014" name="Int. J. Syst. Evol. Microbiol.">
        <title>Complete genome sequence of Corynebacterium casei LMG S-19264T (=DSM 44701T), isolated from a smear-ripened cheese.</title>
        <authorList>
            <consortium name="US DOE Joint Genome Institute (JGI-PGF)"/>
            <person name="Walter F."/>
            <person name="Albersmeier A."/>
            <person name="Kalinowski J."/>
            <person name="Ruckert C."/>
        </authorList>
    </citation>
    <scope>NUCLEOTIDE SEQUENCE</scope>
    <source>
        <strain evidence="4">JCM 11219</strain>
    </source>
</reference>